<dbReference type="EMBL" id="AE017261">
    <property type="protein sequence ID" value="AAT44092.1"/>
    <property type="molecule type" value="Genomic_DNA"/>
</dbReference>
<reference evidence="3 5" key="1">
    <citation type="journal article" date="2004" name="Proc. Natl. Acad. Sci. U.S.A.">
        <title>Genome sequence of Picrophilus torridus and its implications for life around pH 0.</title>
        <authorList>
            <person name="Futterer O."/>
            <person name="Angelov A."/>
            <person name="Liesegang H."/>
            <person name="Gottschalk G."/>
            <person name="Schleper C."/>
            <person name="Schepers B."/>
            <person name="Dock C."/>
            <person name="Antranikian G."/>
            <person name="Liebl W."/>
        </authorList>
    </citation>
    <scope>NUCLEOTIDE SEQUENCE [LARGE SCALE GENOMIC DNA]</scope>
    <source>
        <strain evidence="5">ATCC 700027 / DSM 9790 / JCM 10055 / NBRC 100828</strain>
        <strain evidence="3">DSM 9790</strain>
    </source>
</reference>
<sequence length="102" mass="11892">MVSQQVAIELILDAVVFFFIGAWFSRFYLRHPFRRKPVTGKDAMIGKTGIVVNITKNNFYEVSVDSEIWRALPLEKNDKFQKGDEVIIKDIRSLVLYIQKIK</sequence>
<keyword evidence="1" id="KW-0472">Membrane</keyword>
<reference evidence="4 6" key="3">
    <citation type="submission" date="2017-04" db="EMBL/GenBank/DDBJ databases">
        <authorList>
            <person name="Varghese N."/>
            <person name="Submissions S."/>
        </authorList>
    </citation>
    <scope>NUCLEOTIDE SEQUENCE [LARGE SCALE GENOMIC DNA]</scope>
    <source>
        <strain evidence="4 6">DSM 9789</strain>
    </source>
</reference>
<dbReference type="Pfam" id="PF01957">
    <property type="entry name" value="NfeD"/>
    <property type="match status" value="1"/>
</dbReference>
<dbReference type="KEGG" id="pto:PTO1507"/>
<evidence type="ECO:0000313" key="5">
    <source>
        <dbReference type="Proteomes" id="UP000000438"/>
    </source>
</evidence>
<dbReference type="OrthoDB" id="56901at2157"/>
<evidence type="ECO:0000259" key="2">
    <source>
        <dbReference type="Pfam" id="PF01957"/>
    </source>
</evidence>
<gene>
    <name evidence="3" type="ordered locus">PTO1507</name>
    <name evidence="4" type="ORF">SAMN02745355_0753</name>
</gene>
<dbReference type="Gene3D" id="2.40.50.140">
    <property type="entry name" value="Nucleic acid-binding proteins"/>
    <property type="match status" value="1"/>
</dbReference>
<organism evidence="3 5">
    <name type="scientific">Picrophilus torridus (strain ATCC 700027 / DSM 9790 / JCM 10055 / NBRC 100828 / KAW 2/3)</name>
    <dbReference type="NCBI Taxonomy" id="1122961"/>
    <lineage>
        <taxon>Archaea</taxon>
        <taxon>Methanobacteriati</taxon>
        <taxon>Thermoplasmatota</taxon>
        <taxon>Thermoplasmata</taxon>
        <taxon>Thermoplasmatales</taxon>
        <taxon>Picrophilaceae</taxon>
        <taxon>Picrophilus</taxon>
    </lineage>
</organism>
<feature type="transmembrane region" description="Helical" evidence="1">
    <location>
        <begin position="6"/>
        <end position="29"/>
    </location>
</feature>
<reference evidence="3" key="2">
    <citation type="submission" date="2004-02" db="EMBL/GenBank/DDBJ databases">
        <authorList>
            <person name="Fuetterer O."/>
            <person name="Angelov A."/>
            <person name="Liesegang H."/>
            <person name="Gottschalk G."/>
            <person name="Schleper C."/>
            <person name="Schepers B."/>
            <person name="Dock C."/>
            <person name="Antranikian G."/>
            <person name="Liebl W."/>
        </authorList>
    </citation>
    <scope>NUCLEOTIDE SEQUENCE</scope>
    <source>
        <strain evidence="3">DSM 9790</strain>
    </source>
</reference>
<dbReference type="RefSeq" id="WP_011178308.1">
    <property type="nucleotide sequence ID" value="NC_005877.1"/>
</dbReference>
<keyword evidence="6" id="KW-1185">Reference proteome</keyword>
<dbReference type="PaxDb" id="263820-PTO1507"/>
<dbReference type="InterPro" id="IPR002810">
    <property type="entry name" value="NfeD-like_C"/>
</dbReference>
<evidence type="ECO:0000256" key="1">
    <source>
        <dbReference type="SAM" id="Phobius"/>
    </source>
</evidence>
<accession>A0A8G2L800</accession>
<protein>
    <submittedName>
        <fullName evidence="3">Hypothetical membrane associated protein</fullName>
    </submittedName>
    <submittedName>
        <fullName evidence="4">NfeD-like C-terminal, partner-binding</fullName>
    </submittedName>
</protein>
<dbReference type="Proteomes" id="UP000000438">
    <property type="component" value="Chromosome"/>
</dbReference>
<accession>Q6KYW0</accession>
<dbReference type="InParanoid" id="Q6KYW0"/>
<dbReference type="eggNOG" id="arCOG01910">
    <property type="taxonomic scope" value="Archaea"/>
</dbReference>
<dbReference type="HOGENOM" id="CLU_2284929_0_0_2"/>
<dbReference type="GeneID" id="2844730"/>
<evidence type="ECO:0000313" key="6">
    <source>
        <dbReference type="Proteomes" id="UP000192315"/>
    </source>
</evidence>
<dbReference type="EMBL" id="FWYE01000002">
    <property type="protein sequence ID" value="SMD30839.1"/>
    <property type="molecule type" value="Genomic_DNA"/>
</dbReference>
<proteinExistence type="predicted"/>
<dbReference type="AlphaFoldDB" id="Q6KYW0"/>
<dbReference type="Proteomes" id="UP000192315">
    <property type="component" value="Unassembled WGS sequence"/>
</dbReference>
<dbReference type="InterPro" id="IPR012340">
    <property type="entry name" value="NA-bd_OB-fold"/>
</dbReference>
<keyword evidence="1" id="KW-1133">Transmembrane helix</keyword>
<evidence type="ECO:0000313" key="4">
    <source>
        <dbReference type="EMBL" id="SMD30839.1"/>
    </source>
</evidence>
<evidence type="ECO:0000313" key="3">
    <source>
        <dbReference type="EMBL" id="AAT44092.1"/>
    </source>
</evidence>
<dbReference type="STRING" id="263820.PTO1507"/>
<feature type="domain" description="NfeD-like C-terminal" evidence="2">
    <location>
        <begin position="42"/>
        <end position="100"/>
    </location>
</feature>
<dbReference type="SUPFAM" id="SSF141322">
    <property type="entry name" value="NfeD domain-like"/>
    <property type="match status" value="1"/>
</dbReference>
<name>Q6KYW0_PICTO</name>
<keyword evidence="1" id="KW-0812">Transmembrane</keyword>